<dbReference type="PANTHER" id="PTHR24264">
    <property type="entry name" value="TRYPSIN-RELATED"/>
    <property type="match status" value="1"/>
</dbReference>
<evidence type="ECO:0000256" key="9">
    <source>
        <dbReference type="ARBA" id="ARBA00038868"/>
    </source>
</evidence>
<reference evidence="11" key="4">
    <citation type="submission" date="2025-09" db="UniProtKB">
        <authorList>
            <consortium name="Ensembl"/>
        </authorList>
    </citation>
    <scope>IDENTIFICATION</scope>
    <source>
        <strain evidence="11">HNI</strain>
    </source>
</reference>
<name>A0A3P9LQ49_ORYLA</name>
<dbReference type="Pfam" id="PF00089">
    <property type="entry name" value="Trypsin"/>
    <property type="match status" value="1"/>
</dbReference>
<dbReference type="Gene3D" id="2.40.10.10">
    <property type="entry name" value="Trypsin-like serine proteases"/>
    <property type="match status" value="1"/>
</dbReference>
<keyword evidence="5" id="KW-0720">Serine protease</keyword>
<reference evidence="11" key="3">
    <citation type="submission" date="2025-08" db="UniProtKB">
        <authorList>
            <consortium name="Ensembl"/>
        </authorList>
    </citation>
    <scope>IDENTIFICATION</scope>
    <source>
        <strain evidence="11">HNI</strain>
    </source>
</reference>
<dbReference type="FunFam" id="2.40.10.10:FF:000002">
    <property type="entry name" value="Transmembrane protease serine"/>
    <property type="match status" value="1"/>
</dbReference>
<comment type="catalytic activity">
    <reaction evidence="8">
        <text>Preferential cleavage: Arg-|-Xaa, Lys-|-Xaa.</text>
        <dbReference type="EC" id="3.4.21.4"/>
    </reaction>
</comment>
<reference key="1">
    <citation type="journal article" date="2007" name="Nature">
        <title>The medaka draft genome and insights into vertebrate genome evolution.</title>
        <authorList>
            <person name="Kasahara M."/>
            <person name="Naruse K."/>
            <person name="Sasaki S."/>
            <person name="Nakatani Y."/>
            <person name="Qu W."/>
            <person name="Ahsan B."/>
            <person name="Yamada T."/>
            <person name="Nagayasu Y."/>
            <person name="Doi K."/>
            <person name="Kasai Y."/>
            <person name="Jindo T."/>
            <person name="Kobayashi D."/>
            <person name="Shimada A."/>
            <person name="Toyoda A."/>
            <person name="Kuroki Y."/>
            <person name="Fujiyama A."/>
            <person name="Sasaki T."/>
            <person name="Shimizu A."/>
            <person name="Asakawa S."/>
            <person name="Shimizu N."/>
            <person name="Hashimoto S."/>
            <person name="Yang J."/>
            <person name="Lee Y."/>
            <person name="Matsushima K."/>
            <person name="Sugano S."/>
            <person name="Sakaizumi M."/>
            <person name="Narita T."/>
            <person name="Ohishi K."/>
            <person name="Haga S."/>
            <person name="Ohta F."/>
            <person name="Nomoto H."/>
            <person name="Nogata K."/>
            <person name="Morishita T."/>
            <person name="Endo T."/>
            <person name="Shin-I T."/>
            <person name="Takeda H."/>
            <person name="Morishita S."/>
            <person name="Kohara Y."/>
        </authorList>
    </citation>
    <scope>NUCLEOTIDE SEQUENCE [LARGE SCALE GENOMIC DNA]</scope>
    <source>
        <strain>Hd-rR</strain>
    </source>
</reference>
<evidence type="ECO:0000256" key="3">
    <source>
        <dbReference type="ARBA" id="ARBA00022670"/>
    </source>
</evidence>
<dbReference type="PANTHER" id="PTHR24264:SF65">
    <property type="entry name" value="SRCR DOMAIN-CONTAINING PROTEIN"/>
    <property type="match status" value="1"/>
</dbReference>
<keyword evidence="2" id="KW-0964">Secreted</keyword>
<protein>
    <recommendedName>
        <fullName evidence="9">trypsin</fullName>
        <ecNumber evidence="9">3.4.21.4</ecNumber>
    </recommendedName>
</protein>
<reference evidence="11 12" key="2">
    <citation type="submission" date="2017-04" db="EMBL/GenBank/DDBJ databases">
        <title>CpG methylation of centromeres and impact of large insertions on vertebrate speciation.</title>
        <authorList>
            <person name="Ichikawa K."/>
            <person name="Yoshimura J."/>
            <person name="Morishita S."/>
        </authorList>
    </citation>
    <scope>NUCLEOTIDE SEQUENCE</scope>
    <source>
        <strain evidence="11 12">HNI</strain>
    </source>
</reference>
<dbReference type="InterPro" id="IPR043504">
    <property type="entry name" value="Peptidase_S1_PA_chymotrypsin"/>
</dbReference>
<evidence type="ECO:0000256" key="1">
    <source>
        <dbReference type="ARBA" id="ARBA00004239"/>
    </source>
</evidence>
<proteinExistence type="inferred from homology"/>
<sequence length="152" mass="16721">MLDGCSYWPVSLLFPETLRFSAGPGLEDRHSSPHMKCTITGWDGPRVNRLQEVNVSILAFDVCNEYYKGRIMPSMFCAGKDEGGLDACQGDSGGPLSCFTGTRHKLAGVVSWGVGCGRARKPGVYSKLQQHILWMSDIISQLCGCLYLDQIR</sequence>
<evidence type="ECO:0000256" key="6">
    <source>
        <dbReference type="ARBA" id="ARBA00023157"/>
    </source>
</evidence>
<evidence type="ECO:0000313" key="12">
    <source>
        <dbReference type="Proteomes" id="UP000265180"/>
    </source>
</evidence>
<dbReference type="PROSITE" id="PS00135">
    <property type="entry name" value="TRYPSIN_SER"/>
    <property type="match status" value="1"/>
</dbReference>
<dbReference type="SUPFAM" id="SSF50494">
    <property type="entry name" value="Trypsin-like serine proteases"/>
    <property type="match status" value="1"/>
</dbReference>
<keyword evidence="3" id="KW-0645">Protease</keyword>
<dbReference type="GO" id="GO:0006508">
    <property type="term" value="P:proteolysis"/>
    <property type="evidence" value="ECO:0007669"/>
    <property type="project" value="UniProtKB-KW"/>
</dbReference>
<keyword evidence="6" id="KW-1015">Disulfide bond</keyword>
<dbReference type="GO" id="GO:0004252">
    <property type="term" value="F:serine-type endopeptidase activity"/>
    <property type="evidence" value="ECO:0007669"/>
    <property type="project" value="UniProtKB-EC"/>
</dbReference>
<dbReference type="InterPro" id="IPR001254">
    <property type="entry name" value="Trypsin_dom"/>
</dbReference>
<dbReference type="AlphaFoldDB" id="A0A3P9LQ49"/>
<evidence type="ECO:0000259" key="10">
    <source>
        <dbReference type="PROSITE" id="PS50240"/>
    </source>
</evidence>
<dbReference type="Ensembl" id="ENSORLT00020011341.1">
    <property type="protein sequence ID" value="ENSORLP00020022733.1"/>
    <property type="gene ID" value="ENSORLG00020003176.1"/>
</dbReference>
<evidence type="ECO:0000256" key="4">
    <source>
        <dbReference type="ARBA" id="ARBA00022801"/>
    </source>
</evidence>
<evidence type="ECO:0000256" key="8">
    <source>
        <dbReference type="ARBA" id="ARBA00036320"/>
    </source>
</evidence>
<evidence type="ECO:0000256" key="7">
    <source>
        <dbReference type="ARBA" id="ARBA00024195"/>
    </source>
</evidence>
<dbReference type="InterPro" id="IPR009003">
    <property type="entry name" value="Peptidase_S1_PA"/>
</dbReference>
<dbReference type="GO" id="GO:0005576">
    <property type="term" value="C:extracellular region"/>
    <property type="evidence" value="ECO:0007669"/>
    <property type="project" value="UniProtKB-SubCell"/>
</dbReference>
<comment type="similarity">
    <text evidence="7">Belongs to the peptidase S1 family. CLIP subfamily.</text>
</comment>
<accession>A0A3P9LQ49</accession>
<comment type="subcellular location">
    <subcellularLocation>
        <location evidence="1">Secreted</location>
        <location evidence="1">Extracellular space</location>
    </subcellularLocation>
</comment>
<evidence type="ECO:0000256" key="5">
    <source>
        <dbReference type="ARBA" id="ARBA00022825"/>
    </source>
</evidence>
<dbReference type="SMART" id="SM00020">
    <property type="entry name" value="Tryp_SPc"/>
    <property type="match status" value="1"/>
</dbReference>
<dbReference type="PROSITE" id="PS50240">
    <property type="entry name" value="TRYPSIN_DOM"/>
    <property type="match status" value="1"/>
</dbReference>
<dbReference type="Proteomes" id="UP000265180">
    <property type="component" value="Chromosome 23"/>
</dbReference>
<evidence type="ECO:0000256" key="2">
    <source>
        <dbReference type="ARBA" id="ARBA00022525"/>
    </source>
</evidence>
<evidence type="ECO:0000313" key="11">
    <source>
        <dbReference type="Ensembl" id="ENSORLP00020022733.1"/>
    </source>
</evidence>
<dbReference type="EC" id="3.4.21.4" evidence="9"/>
<organism evidence="11 12">
    <name type="scientific">Oryzias latipes</name>
    <name type="common">Japanese rice fish</name>
    <name type="synonym">Japanese killifish</name>
    <dbReference type="NCBI Taxonomy" id="8090"/>
    <lineage>
        <taxon>Eukaryota</taxon>
        <taxon>Metazoa</taxon>
        <taxon>Chordata</taxon>
        <taxon>Craniata</taxon>
        <taxon>Vertebrata</taxon>
        <taxon>Euteleostomi</taxon>
        <taxon>Actinopterygii</taxon>
        <taxon>Neopterygii</taxon>
        <taxon>Teleostei</taxon>
        <taxon>Neoteleostei</taxon>
        <taxon>Acanthomorphata</taxon>
        <taxon>Ovalentaria</taxon>
        <taxon>Atherinomorphae</taxon>
        <taxon>Beloniformes</taxon>
        <taxon>Adrianichthyidae</taxon>
        <taxon>Oryziinae</taxon>
        <taxon>Oryzias</taxon>
    </lineage>
</organism>
<dbReference type="InterPro" id="IPR050127">
    <property type="entry name" value="Serine_Proteases_S1"/>
</dbReference>
<dbReference type="InterPro" id="IPR033116">
    <property type="entry name" value="TRYPSIN_SER"/>
</dbReference>
<feature type="domain" description="Peptidase S1" evidence="10">
    <location>
        <begin position="10"/>
        <end position="140"/>
    </location>
</feature>
<keyword evidence="4" id="KW-0378">Hydrolase</keyword>
<dbReference type="CDD" id="cd00190">
    <property type="entry name" value="Tryp_SPc"/>
    <property type="match status" value="1"/>
</dbReference>